<evidence type="ECO:0000313" key="2">
    <source>
        <dbReference type="EMBL" id="KXA62839.1"/>
    </source>
</evidence>
<feature type="transmembrane region" description="Helical" evidence="1">
    <location>
        <begin position="28"/>
        <end position="48"/>
    </location>
</feature>
<dbReference type="PATRIC" id="fig|39777.7.peg.1367"/>
<dbReference type="EMBL" id="LRQT01000079">
    <property type="protein sequence ID" value="KXA62839.1"/>
    <property type="molecule type" value="Genomic_DNA"/>
</dbReference>
<accession>A0A133S305</accession>
<keyword evidence="1" id="KW-0812">Transmembrane</keyword>
<comment type="caution">
    <text evidence="2">The sequence shown here is derived from an EMBL/GenBank/DDBJ whole genome shotgun (WGS) entry which is preliminary data.</text>
</comment>
<protein>
    <submittedName>
        <fullName evidence="2">Uncharacterized protein</fullName>
    </submittedName>
</protein>
<dbReference type="Proteomes" id="UP000070226">
    <property type="component" value="Unassembled WGS sequence"/>
</dbReference>
<name>A0A133S305_9FIRM</name>
<proteinExistence type="predicted"/>
<keyword evidence="1" id="KW-1133">Transmembrane helix</keyword>
<feature type="transmembrane region" description="Helical" evidence="1">
    <location>
        <begin position="6"/>
        <end position="21"/>
    </location>
</feature>
<keyword evidence="1" id="KW-0472">Membrane</keyword>
<organism evidence="2">
    <name type="scientific">Veillonella atypica</name>
    <dbReference type="NCBI Taxonomy" id="39777"/>
    <lineage>
        <taxon>Bacteria</taxon>
        <taxon>Bacillati</taxon>
        <taxon>Bacillota</taxon>
        <taxon>Negativicutes</taxon>
        <taxon>Veillonellales</taxon>
        <taxon>Veillonellaceae</taxon>
        <taxon>Veillonella</taxon>
    </lineage>
</organism>
<evidence type="ECO:0000256" key="1">
    <source>
        <dbReference type="SAM" id="Phobius"/>
    </source>
</evidence>
<feature type="transmembrane region" description="Helical" evidence="1">
    <location>
        <begin position="88"/>
        <end position="111"/>
    </location>
</feature>
<reference evidence="2 3" key="1">
    <citation type="submission" date="2016-01" db="EMBL/GenBank/DDBJ databases">
        <authorList>
            <person name="Oliw E.H."/>
        </authorList>
    </citation>
    <scope>NUCLEOTIDE SEQUENCE [LARGE SCALE GENOMIC DNA]</scope>
    <source>
        <strain evidence="2 3">CMW7756B</strain>
    </source>
</reference>
<feature type="transmembrane region" description="Helical" evidence="1">
    <location>
        <begin position="54"/>
        <end position="72"/>
    </location>
</feature>
<dbReference type="AlphaFoldDB" id="A0A133S305"/>
<sequence length="116" mass="13075">MEQGQIIIIFIIFNYLMIKYRNSNNIKLVASVGNYLLLSIVLSGYFGISDIITPINSVLVSILAILGIYNLYRKNKHGLLSPIEKGMLYVIYSFIILILISSVIVVLILSFGEYLI</sequence>
<gene>
    <name evidence="2" type="ORF">HMPREF3233_01402</name>
</gene>
<evidence type="ECO:0000313" key="3">
    <source>
        <dbReference type="Proteomes" id="UP000070226"/>
    </source>
</evidence>